<evidence type="ECO:0000256" key="5">
    <source>
        <dbReference type="SAM" id="MobiDB-lite"/>
    </source>
</evidence>
<dbReference type="GO" id="GO:0005524">
    <property type="term" value="F:ATP binding"/>
    <property type="evidence" value="ECO:0007669"/>
    <property type="project" value="UniProtKB-KW"/>
</dbReference>
<keyword evidence="2" id="KW-0547">Nucleotide-binding</keyword>
<dbReference type="GO" id="GO:0004713">
    <property type="term" value="F:protein tyrosine kinase activity"/>
    <property type="evidence" value="ECO:0007669"/>
    <property type="project" value="TreeGrafter"/>
</dbReference>
<gene>
    <name evidence="7" type="primary">SWE1</name>
    <name evidence="7" type="ORF">AWJ20_4668</name>
</gene>
<keyword evidence="4" id="KW-0067">ATP-binding</keyword>
<dbReference type="SUPFAM" id="SSF56112">
    <property type="entry name" value="Protein kinase-like (PK-like)"/>
    <property type="match status" value="1"/>
</dbReference>
<dbReference type="PANTHER" id="PTHR11042:SF196">
    <property type="entry name" value="MITOSIS INHIBITOR PROTEIN KINASE SWE1"/>
    <property type="match status" value="1"/>
</dbReference>
<keyword evidence="1" id="KW-0808">Transferase</keyword>
<dbReference type="InterPro" id="IPR050339">
    <property type="entry name" value="CC_SR_Kinase"/>
</dbReference>
<keyword evidence="3 7" id="KW-0418">Kinase</keyword>
<dbReference type="PROSITE" id="PS50011">
    <property type="entry name" value="PROTEIN_KINASE_DOM"/>
    <property type="match status" value="1"/>
</dbReference>
<dbReference type="Proteomes" id="UP000189580">
    <property type="component" value="Chromosome d"/>
</dbReference>
<feature type="region of interest" description="Disordered" evidence="5">
    <location>
        <begin position="78"/>
        <end position="155"/>
    </location>
</feature>
<dbReference type="GO" id="GO:0005634">
    <property type="term" value="C:nucleus"/>
    <property type="evidence" value="ECO:0007669"/>
    <property type="project" value="TreeGrafter"/>
</dbReference>
<feature type="compositionally biased region" description="Acidic residues" evidence="5">
    <location>
        <begin position="92"/>
        <end position="109"/>
    </location>
</feature>
<organism evidence="7 8">
    <name type="scientific">Sugiyamaella lignohabitans</name>
    <dbReference type="NCBI Taxonomy" id="796027"/>
    <lineage>
        <taxon>Eukaryota</taxon>
        <taxon>Fungi</taxon>
        <taxon>Dikarya</taxon>
        <taxon>Ascomycota</taxon>
        <taxon>Saccharomycotina</taxon>
        <taxon>Dipodascomycetes</taxon>
        <taxon>Dipodascales</taxon>
        <taxon>Trichomonascaceae</taxon>
        <taxon>Sugiyamaella</taxon>
    </lineage>
</organism>
<dbReference type="GeneID" id="30036824"/>
<evidence type="ECO:0000256" key="2">
    <source>
        <dbReference type="ARBA" id="ARBA00022741"/>
    </source>
</evidence>
<evidence type="ECO:0000313" key="8">
    <source>
        <dbReference type="Proteomes" id="UP000189580"/>
    </source>
</evidence>
<evidence type="ECO:0000256" key="4">
    <source>
        <dbReference type="ARBA" id="ARBA00022840"/>
    </source>
</evidence>
<feature type="compositionally biased region" description="Basic and acidic residues" evidence="5">
    <location>
        <begin position="110"/>
        <end position="124"/>
    </location>
</feature>
<evidence type="ECO:0000259" key="6">
    <source>
        <dbReference type="PROSITE" id="PS50011"/>
    </source>
</evidence>
<dbReference type="GO" id="GO:0005737">
    <property type="term" value="C:cytoplasm"/>
    <property type="evidence" value="ECO:0007669"/>
    <property type="project" value="TreeGrafter"/>
</dbReference>
<dbReference type="Gene3D" id="1.10.510.10">
    <property type="entry name" value="Transferase(Phosphotransferase) domain 1"/>
    <property type="match status" value="1"/>
</dbReference>
<dbReference type="RefSeq" id="XP_018736201.1">
    <property type="nucleotide sequence ID" value="XM_018881754.1"/>
</dbReference>
<feature type="region of interest" description="Disordered" evidence="5">
    <location>
        <begin position="223"/>
        <end position="253"/>
    </location>
</feature>
<dbReference type="Pfam" id="PF00069">
    <property type="entry name" value="Pkinase"/>
    <property type="match status" value="1"/>
</dbReference>
<dbReference type="GO" id="GO:0110031">
    <property type="term" value="P:negative regulation of G2/MI transition of meiotic cell cycle"/>
    <property type="evidence" value="ECO:0007669"/>
    <property type="project" value="TreeGrafter"/>
</dbReference>
<dbReference type="EMBL" id="CP014502">
    <property type="protein sequence ID" value="ANB13724.1"/>
    <property type="molecule type" value="Genomic_DNA"/>
</dbReference>
<sequence>MLKIGDFGMATAYPAVKGIEREGDREYIAPEVLSSQQYDKPADVFSLGIMMLEIAANIVLPDNGIHWQKLRSGDLTDAGRLSSGDLRRANEYGDDEDDECDDDNCDDDSEHVRLSLDNDSRTSLEDETTSPRMPPSQFSDIHMSSHNSGASNRKVPRRLSAIPPWAPKFMVDKSGALDVMVKWLLNPDPHSRPTTHEILISEECQWVEAHRRAGAVIYEGDYGPEPDPVGSAEDHARQMLRPDHTQDNWRRGV</sequence>
<dbReference type="InterPro" id="IPR011009">
    <property type="entry name" value="Kinase-like_dom_sf"/>
</dbReference>
<feature type="compositionally biased region" description="Polar residues" evidence="5">
    <location>
        <begin position="136"/>
        <end position="151"/>
    </location>
</feature>
<evidence type="ECO:0000256" key="3">
    <source>
        <dbReference type="ARBA" id="ARBA00022777"/>
    </source>
</evidence>
<protein>
    <submittedName>
        <fullName evidence="7">Tyrosine protein kinase SWE1</fullName>
    </submittedName>
</protein>
<name>A0A167E757_9ASCO</name>
<feature type="domain" description="Protein kinase" evidence="6">
    <location>
        <begin position="1"/>
        <end position="207"/>
    </location>
</feature>
<accession>A0A167E757</accession>
<dbReference type="InterPro" id="IPR000719">
    <property type="entry name" value="Prot_kinase_dom"/>
</dbReference>
<feature type="compositionally biased region" description="Basic and acidic residues" evidence="5">
    <location>
        <begin position="232"/>
        <end position="253"/>
    </location>
</feature>
<dbReference type="PANTHER" id="PTHR11042">
    <property type="entry name" value="EUKARYOTIC TRANSLATION INITIATION FACTOR 2-ALPHA KINASE EIF2-ALPHA KINASE -RELATED"/>
    <property type="match status" value="1"/>
</dbReference>
<dbReference type="OrthoDB" id="5337378at2759"/>
<evidence type="ECO:0000256" key="1">
    <source>
        <dbReference type="ARBA" id="ARBA00022679"/>
    </source>
</evidence>
<evidence type="ECO:0000313" key="7">
    <source>
        <dbReference type="EMBL" id="ANB13724.1"/>
    </source>
</evidence>
<proteinExistence type="predicted"/>
<keyword evidence="8" id="KW-1185">Reference proteome</keyword>
<reference evidence="7 8" key="1">
    <citation type="submission" date="2016-02" db="EMBL/GenBank/DDBJ databases">
        <title>Complete genome sequence and transcriptome regulation of the pentose utilising yeast Sugiyamaella lignohabitans.</title>
        <authorList>
            <person name="Bellasio M."/>
            <person name="Peymann A."/>
            <person name="Valli M."/>
            <person name="Sipitzky M."/>
            <person name="Graf A."/>
            <person name="Sauer M."/>
            <person name="Marx H."/>
            <person name="Mattanovich D."/>
        </authorList>
    </citation>
    <scope>NUCLEOTIDE SEQUENCE [LARGE SCALE GENOMIC DNA]</scope>
    <source>
        <strain evidence="7 8">CBS 10342</strain>
    </source>
</reference>
<dbReference type="AlphaFoldDB" id="A0A167E757"/>
<dbReference type="KEGG" id="slb:AWJ20_4668"/>